<dbReference type="InterPro" id="IPR026341">
    <property type="entry name" value="T9SS_type_B"/>
</dbReference>
<evidence type="ECO:0000313" key="4">
    <source>
        <dbReference type="Proteomes" id="UP001597472"/>
    </source>
</evidence>
<dbReference type="PROSITE" id="PS50060">
    <property type="entry name" value="MAM_2"/>
    <property type="match status" value="1"/>
</dbReference>
<gene>
    <name evidence="3" type="ORF">ACFSQP_02655</name>
</gene>
<feature type="chain" id="PRO_5047305916" evidence="1">
    <location>
        <begin position="25"/>
        <end position="3926"/>
    </location>
</feature>
<dbReference type="InterPro" id="IPR025667">
    <property type="entry name" value="SprB_repeat"/>
</dbReference>
<dbReference type="Pfam" id="PF13585">
    <property type="entry name" value="CHU_C"/>
    <property type="match status" value="1"/>
</dbReference>
<dbReference type="Pfam" id="PF13573">
    <property type="entry name" value="SprB"/>
    <property type="match status" value="11"/>
</dbReference>
<dbReference type="SUPFAM" id="SSF50939">
    <property type="entry name" value="Sialidases"/>
    <property type="match status" value="1"/>
</dbReference>
<dbReference type="Gene3D" id="2.60.120.200">
    <property type="match status" value="1"/>
</dbReference>
<keyword evidence="4" id="KW-1185">Reference proteome</keyword>
<dbReference type="EMBL" id="JBHULS010000001">
    <property type="protein sequence ID" value="MFD2550708.1"/>
    <property type="molecule type" value="Genomic_DNA"/>
</dbReference>
<dbReference type="RefSeq" id="WP_376891564.1">
    <property type="nucleotide sequence ID" value="NZ_JBHULS010000001.1"/>
</dbReference>
<dbReference type="InterPro" id="IPR000998">
    <property type="entry name" value="MAM_dom"/>
</dbReference>
<reference evidence="4" key="1">
    <citation type="journal article" date="2019" name="Int. J. Syst. Evol. Microbiol.">
        <title>The Global Catalogue of Microorganisms (GCM) 10K type strain sequencing project: providing services to taxonomists for standard genome sequencing and annotation.</title>
        <authorList>
            <consortium name="The Broad Institute Genomics Platform"/>
            <consortium name="The Broad Institute Genome Sequencing Center for Infectious Disease"/>
            <person name="Wu L."/>
            <person name="Ma J."/>
        </authorList>
    </citation>
    <scope>NUCLEOTIDE SEQUENCE [LARGE SCALE GENOMIC DNA]</scope>
    <source>
        <strain evidence="4">KCTC 42587</strain>
    </source>
</reference>
<evidence type="ECO:0000256" key="1">
    <source>
        <dbReference type="SAM" id="SignalP"/>
    </source>
</evidence>
<feature type="signal peptide" evidence="1">
    <location>
        <begin position="1"/>
        <end position="24"/>
    </location>
</feature>
<dbReference type="InterPro" id="IPR036278">
    <property type="entry name" value="Sialidase_sf"/>
</dbReference>
<sequence>MKNPICFKLILSALFALISLNSISQNYDPFTPRFDADIKGDILLIGNNIINRDTNSTTPNDPYFGTSNYNSDYNMQYIDIDNDPTTFSSSSANLEVPGSCYNVLYAGLYWGAIYQETDRSAINQIKLKLPQGGYNDITGEIIYDAVSTPIGSNGSTPYACYADVTGLVQSLADPNGTYTVGNMTSSLGYHGGTGLCGGWSLFVVYEDPALPGKAIVSFDGFSAIGGATTLDVPVSGFRTIPVGPVRAKFAFSALEGDFRIQGDYLRINGTTMNTPERPNRNFFNSKITNLAGEFNNRVPNSRNTLGFDAGILDVPNPGNSVIANGDTAATIRLGSTQDVYFYFFNAFAVDIIQPDINLTKNVENTAGVNINNGNVILGQELDYVLGFQNIGNDGATGYTITDVLPTNVDFLSVDLTNAPGVTFTYDAATHALLFNIPDNLVEEGDPNYEIRIRVKVIEECNQLRDACSNIIQNQAYQTYSSVTAGNVVANEDPSVSNIDICGFPTPGSTNFLVNIDGCTFEREEVLCGSSITLTAGNGYASYQWYQGTETTGTPIGTTQTITVTQPGIYTSVNTAPQPCVSTVETVNVVLFGANMPNPITPYANQVVICPNNGEELPEIFLCGAGDSVLLETNITDATSITWEVLNEASCGTAPANCPNTSPTCTWNEVGTGATFNVDTAGQYQLTVMYQNGCFRKFYFNVYQNLFTPTEVHRDITCTTNGQITVNGVPAGYEFSINGVGGPYQASNVFPIAVAGTYTIHIRPIGVTNPCIFTLADIPIRNRDFSADVLTNQPLCAGDQGSISIQMNDVNPQYYFELIQGGSVISSVGPIAASDYTFNNLNAGTYTVNATTDDGCVYTETTTLIAPDPLTVIATLTDPLTCTPGMLTMVANGGTPPYYYYINSTTDFQTVPEYEVTAAGTYTITVVDFNNCTATTQIQVSEMAAPQFTVSNTNILCYGDDTAEIIFNVLNANGYTLAYSIDNGTTFSPNPVFSNLVAGTYETIIQYSINGNNCVTSPQTITITEPDNALTASGGVAESAGCGPSGEGRVRITNPQGGTPPYAYSFDNGLTYGPSNEAYLFPGTYTLYIQDANGCIFPMVVTINPEPTPPTIEITNTNFNCDGSGNATVTVNNNGGNFNYTYLLDGVENTNVPSNVFVNVPSGNHTVTVQYENITIPTYSNLLFEDFGEGRNTTTPGIAPAYCFHDQTIFPSLCPPFNNPRLEDNQYAVTSAIIPNNPNWHPYRDHTSNGTNPNGRFLAVNIGSAAGPNGILYSKPINNVLPNQDIIVDLYLANLLDVGVAGADPDFILELVDGSGTVIASQATGIIDNTVNAWQLRSVSLNPGSNTTLTFQIRSGSILYNGNDAAIDDINVYQVPIVCTTEVNFPIVIDSNQAFSAQVVSATDVSCFGSNDGQITLAAANFQLPYGFDYSIDGGTTWTNSTSSPVTISNLPSGTYNVNIRYDDTASTCSFSFIQTISEPNALLATATLSSPATCLSGATITASASNGTPNYQYQLEDDLGNVIIAFQTNNTFSNVLPGNYVVVVQDANGCQDPIDSVISIASPSIPVATIAATSDICFDAGTLASLEVLVTGGVAPYSYSINGGVFQAANTFTNLTPGTYAIVVRDAYGCESVAVTQTISNQLTANAVLTKGLDCSANPDAEIATSISGGLAPYNYQVSFNGGAFSGTTGVIGTNFNYATATNGTYQFLITDAQGCTVQTAVVSIDSLPVLNAPSVSVVQNNLCFGDNSGAISVTPSGGLTPYTISVLNTTTGTNYGNQTTGLEAGDYTITVTDANSCSTSATAVITQPNAISYTVSTTDITCNNPGGTSYGEILVTNVSGGTAEYTYYVSNNFGYSDSYTTTAGGEDHAFIILDFGIYTVEVIDANGCSEIQNNITIASPPSDLDIDITTLTANCATGGTAVITVTSVVSSGSYEFGILETNTIPYTTTYQPADAGTPETSTFTGLTPGVTYTFVVHDLVTDCYYFETATGPISTPSNLTTTLTTVNNVSCTGNADGNVSFTVANYDSAATAVTYEIFNYQSNVSTGISGTITPLSGGTETVNNAGPLAPGQYYILLSEVGGAYNNCSAASINFNITESTNALNIAANIVSADNCSVNAGVISATAQFGTPPYEYQLNVAGAPAPNASTWTGSSNNVFNVEGGAYDIYVIDAYGCIQATSIVMPTDTAPNISLAINATTICNSEGNFEIVITRDNTVGVAPFTYSVNGSAFTSYTEDAFNSFTISGLNSGTHTVTIQDANGCTETETVTILPPLSGLASTSLSASPDCGASDGIITLSPSGGSGSYSFNLFPVTPGVILTGNTYTNVPSGSYTVTITDTNTLCSVSIPVSIATPDLPNINPVVSNVTCNAGTDGIITVNLTGTNTDPVYTYEINGPVTVGPQTGNVFNGLPAGSYTITVTSGRGCTTTSVVTISEPNSMNVPSAIVSEFACTANTNTVVNASITITGVTGGSGSYINYEFIQSGTVLQSGTANVYNEANVLGGSYVINVYDSNGCVGTTTATINPYTELLMPTINIDSPINCNTAETITITPNFNGVTPSVLNYTVIGLNGNPYNVSQSTGTFTGLTIGSYSITVENPATGCLVETVHYVSDPNSFTVEANVVSNVTCFGANNGAVDITFIDENTVPTNDAGPFSYTILDALGNTVLTGSSPNAGPLSISGLEGGVYSLEATLTNNPFCPAQINFTITQPAAALALQINSTPVTCITSGDDGTISASASFGWGAPYSYQLSLGATVISAWSPTNTFTNLTPGTYTVSVRDINGCEISTSETLVAPAAISGNLTAVPTALPCFNDANATLTVSGVTGGYGSDYVYTLINTVSGISSGPQASPVFTNIPAGSYFVTISDPWNCSNPTNTVTITQPSNVATGVVSIVNMPTCSSDAEIQITVSGGTAPYTFSTDGITFNPLNPSSTYVVGPGTYQYYIQDANGCNTTITNEITIDPVIPVTVNLDLSGSTINCSGGANGTIVATATNGLGNYSYELVDTNTNTVIQGPQANGIFQNISAGNYMVNVSSGVDCTGASAPISIANPNPLVVSTSKTDISCFGLTDGSITLNATGGTGTIQYAISPNLNQFVNTNVFTNLAAGTYDVIAQDENGCYDVFQIEIIEPDPLQAVFGTIADELCVNEGNGAITINITGGSGSYLVSLDNTNFTTVTGNTYTFTGLSGNTFYQIYVTDSNSCYINPPLEYFMPPAVEVIPSTSIALTCNANVPGNTVTINVNPEVLGAVTYSLDAINFSANNVFSNLTAGSYTAYVQHTNGCTQSVNFTIDALDPITATAATTANILCAGDSSGSIEVSAMGGTGTLEYAISPNFVFQTANVFNNLPAGTYSILVRDTISCEVSLTNLVVTEPSSALSATISGTPETCLNANDGSISVSLAGGTAPYFTSLDGVNFTQDVFDFNNLSGGNYTVYVQDANGCSLAPLSYTVAGGVAIQGSVTVANTCNNNITSNEITVTVNPTVSNSVQYSLDGTTFSNSNIFTNLAAGTYTAYIQHSNGCTELVPFTVTSLPVVTLNTVPTNLLCHGANNGSITVTATGGTNVFTYAISPNFVQTTENTFNNLAAGSYTVRVYDETGCYSEDTVVINEPAPLQANLVTVYEELCVDDNNGAIEISIPNGAGTPPYYTSLNNPNNFVQDQFIFDNLDGGQTYTIYVQDANNCQFTLDVTLQAPASLNAQANVAYLCEDNRVTITVDPSSANNVTYILNGNISQTSNVFTNVPAGLHEVEILHNQTGCFETVSFFIETVMPLGLTLEETDINQITATASGGSGSYTYYFNGIDNGSSNVFTFYQSGTVFVRVVDANGCEVERILPVVFVDVTIPNVFTPDGNGENDTWTPMNTENYPNIQTLVYDRHGRVVANLRQGQSWNGEYQGNPLPTGDYWYVISLGSARDNREFVGHFTLYR</sequence>
<dbReference type="Proteomes" id="UP001597472">
    <property type="component" value="Unassembled WGS sequence"/>
</dbReference>
<protein>
    <submittedName>
        <fullName evidence="3">T9SS type B sorting domain-containing protein</fullName>
    </submittedName>
</protein>
<evidence type="ECO:0000313" key="3">
    <source>
        <dbReference type="EMBL" id="MFD2550708.1"/>
    </source>
</evidence>
<dbReference type="Gene3D" id="2.60.40.740">
    <property type="match status" value="1"/>
</dbReference>
<evidence type="ECO:0000259" key="2">
    <source>
        <dbReference type="PROSITE" id="PS50060"/>
    </source>
</evidence>
<name>A0ABW5KR27_9FLAO</name>
<organism evidence="3 4">
    <name type="scientific">Bizionia sediminis</name>
    <dbReference type="NCBI Taxonomy" id="1737064"/>
    <lineage>
        <taxon>Bacteria</taxon>
        <taxon>Pseudomonadati</taxon>
        <taxon>Bacteroidota</taxon>
        <taxon>Flavobacteriia</taxon>
        <taxon>Flavobacteriales</taxon>
        <taxon>Flavobacteriaceae</taxon>
        <taxon>Bizionia</taxon>
    </lineage>
</organism>
<dbReference type="NCBIfam" id="TIGR04131">
    <property type="entry name" value="Bac_Flav_CTERM"/>
    <property type="match status" value="1"/>
</dbReference>
<feature type="domain" description="MAM" evidence="2">
    <location>
        <begin position="1200"/>
        <end position="1380"/>
    </location>
</feature>
<proteinExistence type="predicted"/>
<comment type="caution">
    <text evidence="3">The sequence shown here is derived from an EMBL/GenBank/DDBJ whole genome shotgun (WGS) entry which is preliminary data.</text>
</comment>
<accession>A0ABW5KR27</accession>
<keyword evidence="1" id="KW-0732">Signal</keyword>